<evidence type="ECO:0000259" key="2">
    <source>
        <dbReference type="PROSITE" id="PS50868"/>
    </source>
</evidence>
<dbReference type="PROSITE" id="PS50812">
    <property type="entry name" value="PWWP"/>
    <property type="match status" value="1"/>
</dbReference>
<protein>
    <recommendedName>
        <fullName evidence="5">Post-SET domain-containing protein</fullName>
    </recommendedName>
</protein>
<dbReference type="SUPFAM" id="SSF63748">
    <property type="entry name" value="Tudor/PWWP/MBT"/>
    <property type="match status" value="1"/>
</dbReference>
<evidence type="ECO:0000313" key="4">
    <source>
        <dbReference type="Proteomes" id="UP001562425"/>
    </source>
</evidence>
<evidence type="ECO:0000313" key="3">
    <source>
        <dbReference type="EMBL" id="KAL1401884.1"/>
    </source>
</evidence>
<dbReference type="InterPro" id="IPR000313">
    <property type="entry name" value="PWWP_dom"/>
</dbReference>
<keyword evidence="4" id="KW-1185">Reference proteome</keyword>
<organism evidence="3 4">
    <name type="scientific">Culex pipiens pipiens</name>
    <name type="common">Northern house mosquito</name>
    <dbReference type="NCBI Taxonomy" id="38569"/>
    <lineage>
        <taxon>Eukaryota</taxon>
        <taxon>Metazoa</taxon>
        <taxon>Ecdysozoa</taxon>
        <taxon>Arthropoda</taxon>
        <taxon>Hexapoda</taxon>
        <taxon>Insecta</taxon>
        <taxon>Pterygota</taxon>
        <taxon>Neoptera</taxon>
        <taxon>Endopterygota</taxon>
        <taxon>Diptera</taxon>
        <taxon>Nematocera</taxon>
        <taxon>Culicoidea</taxon>
        <taxon>Culicidae</taxon>
        <taxon>Culicinae</taxon>
        <taxon>Culicini</taxon>
        <taxon>Culex</taxon>
        <taxon>Culex</taxon>
    </lineage>
</organism>
<comment type="caution">
    <text evidence="3">The sequence shown here is derived from an EMBL/GenBank/DDBJ whole genome shotgun (WGS) entry which is preliminary data.</text>
</comment>
<feature type="domain" description="PWWP" evidence="1">
    <location>
        <begin position="4"/>
        <end position="72"/>
    </location>
</feature>
<feature type="domain" description="Post-SET" evidence="2">
    <location>
        <begin position="126"/>
        <end position="142"/>
    </location>
</feature>
<dbReference type="PROSITE" id="PS50868">
    <property type="entry name" value="POST_SET"/>
    <property type="match status" value="1"/>
</dbReference>
<reference evidence="3 4" key="1">
    <citation type="submission" date="2024-05" db="EMBL/GenBank/DDBJ databases">
        <title>Culex pipiens pipiens assembly and annotation.</title>
        <authorList>
            <person name="Alout H."/>
            <person name="Durand T."/>
        </authorList>
    </citation>
    <scope>NUCLEOTIDE SEQUENCE [LARGE SCALE GENOMIC DNA]</scope>
    <source>
        <strain evidence="3">HA-2024</strain>
        <tissue evidence="3">Whole body</tissue>
    </source>
</reference>
<evidence type="ECO:0008006" key="5">
    <source>
        <dbReference type="Google" id="ProtNLM"/>
    </source>
</evidence>
<dbReference type="EMBL" id="JBEHCU010003932">
    <property type="protein sequence ID" value="KAL1401884.1"/>
    <property type="molecule type" value="Genomic_DNA"/>
</dbReference>
<dbReference type="Proteomes" id="UP001562425">
    <property type="component" value="Unassembled WGS sequence"/>
</dbReference>
<dbReference type="AlphaFoldDB" id="A0ABD1DR23"/>
<dbReference type="GO" id="GO:0003824">
    <property type="term" value="F:catalytic activity"/>
    <property type="evidence" value="ECO:0007669"/>
    <property type="project" value="UniProtKB-ARBA"/>
</dbReference>
<accession>A0ABD1DR23</accession>
<evidence type="ECO:0000259" key="1">
    <source>
        <dbReference type="PROSITE" id="PS50812"/>
    </source>
</evidence>
<sequence length="186" mass="21224">MPLCDEIVWAKYSVFKFWPAIAIPPPTVLDVVFRRQHEQTDICLRFRQNKLTPRNRSRTILALNCRYKYEEEEGPKATWPGSSTTRASPTVRRCCGRSAEANPSGCLPSRTSRWAFNYNVETFGDQKKICYCGAGKCSGLIVSQTTMLTTSYIDMLLDMNSLARVIQFISERGYLAHLIDRLLKVT</sequence>
<gene>
    <name evidence="3" type="ORF">pipiens_006328</name>
</gene>
<name>A0ABD1DR23_CULPP</name>
<dbReference type="Gene3D" id="2.30.30.140">
    <property type="match status" value="1"/>
</dbReference>
<proteinExistence type="predicted"/>
<dbReference type="InterPro" id="IPR003616">
    <property type="entry name" value="Post-SET_dom"/>
</dbReference>